<dbReference type="EMBL" id="JACOOZ010000001">
    <property type="protein sequence ID" value="MBC5666851.1"/>
    <property type="molecule type" value="Genomic_DNA"/>
</dbReference>
<comment type="caution">
    <text evidence="3">The sequence shown here is derived from an EMBL/GenBank/DDBJ whole genome shotgun (WGS) entry which is preliminary data.</text>
</comment>
<protein>
    <submittedName>
        <fullName evidence="3">Glycosyltransferase family 4 protein</fullName>
    </submittedName>
</protein>
<dbReference type="Pfam" id="PF00534">
    <property type="entry name" value="Glycos_transf_1"/>
    <property type="match status" value="1"/>
</dbReference>
<dbReference type="Proteomes" id="UP000597877">
    <property type="component" value="Unassembled WGS sequence"/>
</dbReference>
<dbReference type="InterPro" id="IPR028098">
    <property type="entry name" value="Glyco_trans_4-like_N"/>
</dbReference>
<accession>A0ABR7EZT7</accession>
<reference evidence="3 4" key="1">
    <citation type="submission" date="2020-08" db="EMBL/GenBank/DDBJ databases">
        <title>Genome public.</title>
        <authorList>
            <person name="Liu C."/>
            <person name="Sun Q."/>
        </authorList>
    </citation>
    <scope>NUCLEOTIDE SEQUENCE [LARGE SCALE GENOMIC DNA]</scope>
    <source>
        <strain evidence="3 4">BX4</strain>
    </source>
</reference>
<gene>
    <name evidence="3" type="ORF">H8S00_02430</name>
</gene>
<evidence type="ECO:0000313" key="3">
    <source>
        <dbReference type="EMBL" id="MBC5666851.1"/>
    </source>
</evidence>
<feature type="domain" description="Glycosyltransferase subfamily 4-like N-terminal" evidence="2">
    <location>
        <begin position="15"/>
        <end position="172"/>
    </location>
</feature>
<dbReference type="SUPFAM" id="SSF53756">
    <property type="entry name" value="UDP-Glycosyltransferase/glycogen phosphorylase"/>
    <property type="match status" value="1"/>
</dbReference>
<sequence length="360" mass="41814">MKKICFFSGDITRSGGTERVSTVIANQLVKNKKFNICFLSLWENNDKLFYTLNDKIKRYTLFEKVTSGKRILTYVHRLRKFVKSNNIDVLIDIDGILDLYSIPALRGVKCKLISWEQFSFYVNPYVGYRKITRKWAAKKADAIVVLTEEDRKNYEREVNVKGILRRIYNPIEIGNGEDICYNMKSKIIISAGTLNYNKGFDMLIDVAKIVLKKHNDWRWVVCGEGEERKRLEEKIEKNNLTENLILKGNVSNIEEYYRKSAIFVLTSRTEGFGLVLTEAKKEGLPCVSFRCPAGPSEIILDDINGYLLDCFDIEQMAEKINQLIENQDIRKKFSDNSMVGTEKFNIDKISEQWMELIEQI</sequence>
<feature type="domain" description="Glycosyl transferase family 1" evidence="1">
    <location>
        <begin position="182"/>
        <end position="336"/>
    </location>
</feature>
<dbReference type="InterPro" id="IPR001296">
    <property type="entry name" value="Glyco_trans_1"/>
</dbReference>
<dbReference type="CDD" id="cd03820">
    <property type="entry name" value="GT4_AmsD-like"/>
    <property type="match status" value="1"/>
</dbReference>
<name>A0ABR7EZT7_9FIRM</name>
<organism evidence="3 4">
    <name type="scientific">Eubacterium segne</name>
    <dbReference type="NCBI Taxonomy" id="2763045"/>
    <lineage>
        <taxon>Bacteria</taxon>
        <taxon>Bacillati</taxon>
        <taxon>Bacillota</taxon>
        <taxon>Clostridia</taxon>
        <taxon>Eubacteriales</taxon>
        <taxon>Eubacteriaceae</taxon>
        <taxon>Eubacterium</taxon>
    </lineage>
</organism>
<dbReference type="PANTHER" id="PTHR12526">
    <property type="entry name" value="GLYCOSYLTRANSFERASE"/>
    <property type="match status" value="1"/>
</dbReference>
<dbReference type="Pfam" id="PF13439">
    <property type="entry name" value="Glyco_transf_4"/>
    <property type="match status" value="1"/>
</dbReference>
<keyword evidence="4" id="KW-1185">Reference proteome</keyword>
<dbReference type="RefSeq" id="WP_021952657.1">
    <property type="nucleotide sequence ID" value="NZ_JACOOZ010000001.1"/>
</dbReference>
<evidence type="ECO:0000259" key="1">
    <source>
        <dbReference type="Pfam" id="PF00534"/>
    </source>
</evidence>
<evidence type="ECO:0000259" key="2">
    <source>
        <dbReference type="Pfam" id="PF13439"/>
    </source>
</evidence>
<dbReference type="Gene3D" id="3.40.50.2000">
    <property type="entry name" value="Glycogen Phosphorylase B"/>
    <property type="match status" value="2"/>
</dbReference>
<evidence type="ECO:0000313" key="4">
    <source>
        <dbReference type="Proteomes" id="UP000597877"/>
    </source>
</evidence>
<dbReference type="PANTHER" id="PTHR12526:SF630">
    <property type="entry name" value="GLYCOSYLTRANSFERASE"/>
    <property type="match status" value="1"/>
</dbReference>
<proteinExistence type="predicted"/>